<dbReference type="AlphaFoldDB" id="A0A4V3FKK2"/>
<name>A0A4V3FKK2_9ACTN</name>
<gene>
    <name evidence="1" type="ORF">EV138_4104</name>
</gene>
<dbReference type="OrthoDB" id="5295961at2"/>
<protein>
    <submittedName>
        <fullName evidence="1">Uncharacterized protein</fullName>
    </submittedName>
</protein>
<dbReference type="RefSeq" id="WP_133980419.1">
    <property type="nucleotide sequence ID" value="NZ_SOCE01000001.1"/>
</dbReference>
<accession>A0A4V3FKK2</accession>
<keyword evidence="2" id="KW-1185">Reference proteome</keyword>
<reference evidence="1 2" key="1">
    <citation type="submission" date="2019-03" db="EMBL/GenBank/DDBJ databases">
        <title>Genomic Encyclopedia of Type Strains, Phase III (KMG-III): the genomes of soil and plant-associated and newly described type strains.</title>
        <authorList>
            <person name="Whitman W."/>
        </authorList>
    </citation>
    <scope>NUCLEOTIDE SEQUENCE [LARGE SCALE GENOMIC DNA]</scope>
    <source>
        <strain evidence="1 2">VKM Ac-2575</strain>
    </source>
</reference>
<comment type="caution">
    <text evidence="1">The sequence shown here is derived from an EMBL/GenBank/DDBJ whole genome shotgun (WGS) entry which is preliminary data.</text>
</comment>
<evidence type="ECO:0000313" key="1">
    <source>
        <dbReference type="EMBL" id="TDU90513.1"/>
    </source>
</evidence>
<dbReference type="EMBL" id="SOCE01000001">
    <property type="protein sequence ID" value="TDU90513.1"/>
    <property type="molecule type" value="Genomic_DNA"/>
</dbReference>
<dbReference type="Proteomes" id="UP000295151">
    <property type="component" value="Unassembled WGS sequence"/>
</dbReference>
<proteinExistence type="predicted"/>
<evidence type="ECO:0000313" key="2">
    <source>
        <dbReference type="Proteomes" id="UP000295151"/>
    </source>
</evidence>
<organism evidence="1 2">
    <name type="scientific">Kribbella voronezhensis</name>
    <dbReference type="NCBI Taxonomy" id="2512212"/>
    <lineage>
        <taxon>Bacteria</taxon>
        <taxon>Bacillati</taxon>
        <taxon>Actinomycetota</taxon>
        <taxon>Actinomycetes</taxon>
        <taxon>Propionibacteriales</taxon>
        <taxon>Kribbellaceae</taxon>
        <taxon>Kribbella</taxon>
    </lineage>
</organism>
<sequence length="187" mass="21008">MLTLLLYKAAVRDLHGDQILPLSSIRDRYPELYQREAAKYADYPHVMDIPVHPLGCRWSDVLFFSPVHPTVIFDALAESGRIKSGPSYWTLDADLLDPDKTCILLKRHDPHHRAQPAEDYLPYTADAVAALATPPPEALARLRRLTPTEPLFPWRDIPHVLHRGPIPVSWFRTATGDPVHGAKGGEA</sequence>